<feature type="transmembrane region" description="Helical" evidence="1">
    <location>
        <begin position="124"/>
        <end position="143"/>
    </location>
</feature>
<protein>
    <submittedName>
        <fullName evidence="3">Uncharacterized protein</fullName>
    </submittedName>
</protein>
<reference evidence="3 4" key="1">
    <citation type="submission" date="2016-10" db="EMBL/GenBank/DDBJ databases">
        <authorList>
            <person name="de Groot N.N."/>
        </authorList>
    </citation>
    <scope>NUCLEOTIDE SEQUENCE [LARGE SCALE GENOMIC DNA]</scope>
    <source>
        <strain evidence="3 4">CGMCC 1.10331</strain>
    </source>
</reference>
<dbReference type="EMBL" id="FNVN01000003">
    <property type="protein sequence ID" value="SEG51680.1"/>
    <property type="molecule type" value="Genomic_DNA"/>
</dbReference>
<dbReference type="RefSeq" id="WP_103992181.1">
    <property type="nucleotide sequence ID" value="NZ_CP031311.1"/>
</dbReference>
<dbReference type="EMBL" id="CP031311">
    <property type="protein sequence ID" value="QCC47738.1"/>
    <property type="molecule type" value="Genomic_DNA"/>
</dbReference>
<evidence type="ECO:0000256" key="1">
    <source>
        <dbReference type="SAM" id="Phobius"/>
    </source>
</evidence>
<dbReference type="OrthoDB" id="313603at2157"/>
<dbReference type="InterPro" id="IPR014509">
    <property type="entry name" value="YjdF-like"/>
</dbReference>
<feature type="transmembrane region" description="Helical" evidence="1">
    <location>
        <begin position="61"/>
        <end position="85"/>
    </location>
</feature>
<feature type="transmembrane region" description="Helical" evidence="1">
    <location>
        <begin position="91"/>
        <end position="112"/>
    </location>
</feature>
<dbReference type="KEGG" id="hlm:DV707_08740"/>
<evidence type="ECO:0000313" key="4">
    <source>
        <dbReference type="Proteomes" id="UP000236740"/>
    </source>
</evidence>
<dbReference type="Pfam" id="PF09997">
    <property type="entry name" value="DUF2238"/>
    <property type="match status" value="1"/>
</dbReference>
<accession>A0A1H6ATV7</accession>
<evidence type="ECO:0000313" key="5">
    <source>
        <dbReference type="Proteomes" id="UP000296733"/>
    </source>
</evidence>
<feature type="transmembrane region" description="Helical" evidence="1">
    <location>
        <begin position="12"/>
        <end position="29"/>
    </location>
</feature>
<proteinExistence type="predicted"/>
<gene>
    <name evidence="2" type="ORF">DV707_08740</name>
    <name evidence="3" type="ORF">SAMN04488133_2493</name>
</gene>
<dbReference type="AlphaFoldDB" id="A0A1H6ATV7"/>
<keyword evidence="1" id="KW-1133">Transmembrane helix</keyword>
<name>A0A1H6ATV7_9EURY</name>
<evidence type="ECO:0000313" key="3">
    <source>
        <dbReference type="EMBL" id="SEG51680.1"/>
    </source>
</evidence>
<keyword evidence="1" id="KW-0812">Transmembrane</keyword>
<organism evidence="3 4">
    <name type="scientific">Halobellus limi</name>
    <dbReference type="NCBI Taxonomy" id="699433"/>
    <lineage>
        <taxon>Archaea</taxon>
        <taxon>Methanobacteriati</taxon>
        <taxon>Methanobacteriota</taxon>
        <taxon>Stenosarchaea group</taxon>
        <taxon>Halobacteria</taxon>
        <taxon>Halobacteriales</taxon>
        <taxon>Haloferacaceae</taxon>
        <taxon>Halobellus</taxon>
    </lineage>
</organism>
<keyword evidence="1" id="KW-0472">Membrane</keyword>
<dbReference type="GeneID" id="39858172"/>
<dbReference type="Proteomes" id="UP000296733">
    <property type="component" value="Chromosome"/>
</dbReference>
<evidence type="ECO:0000313" key="2">
    <source>
        <dbReference type="EMBL" id="QCC47738.1"/>
    </source>
</evidence>
<sequence length="203" mass="21876">MATPPHLSPKLVVGVGSLLLALVATWATMRTSGYPAERSLPAWPKVLGSRLRNELPRGDHLTAAWVAVALWSVAVSGLHFGGVYYNVYTTMPWWDLMTHAMGGLGVAALLAFTFRGPTLRSPVWLVPAVLAIGAGFEVYEFLFKAFWHRWSLAFYVEDTVVDLVLNTTGATVFAAATALYRSRVRSGSAAADHGGDPVGTDTD</sequence>
<dbReference type="Proteomes" id="UP000236740">
    <property type="component" value="Unassembled WGS sequence"/>
</dbReference>
<keyword evidence="4" id="KW-1185">Reference proteome</keyword>
<reference evidence="2 5" key="2">
    <citation type="journal article" date="2019" name="Nat. Commun.">
        <title>A new type of DNA phosphorothioation-based antiviral system in archaea.</title>
        <authorList>
            <person name="Xiong L."/>
            <person name="Liu S."/>
            <person name="Chen S."/>
            <person name="Xiao Y."/>
            <person name="Zhu B."/>
            <person name="Gao Y."/>
            <person name="Zhang Y."/>
            <person name="Chen B."/>
            <person name="Luo J."/>
            <person name="Deng Z."/>
            <person name="Chen X."/>
            <person name="Wang L."/>
            <person name="Chen S."/>
        </authorList>
    </citation>
    <scope>NUCLEOTIDE SEQUENCE [LARGE SCALE GENOMIC DNA]</scope>
    <source>
        <strain evidence="2 5">CGMCC 1.10331</strain>
    </source>
</reference>